<accession>A0A8H5Q337</accession>
<dbReference type="OrthoDB" id="20872at2759"/>
<reference evidence="5 6" key="1">
    <citation type="submission" date="2020-05" db="EMBL/GenBank/DDBJ databases">
        <title>Identification and distribution of gene clusters putatively required for synthesis of sphingolipid metabolism inhibitors in phylogenetically diverse species of the filamentous fungus Fusarium.</title>
        <authorList>
            <person name="Kim H.-S."/>
            <person name="Busman M."/>
            <person name="Brown D.W."/>
            <person name="Divon H."/>
            <person name="Uhlig S."/>
            <person name="Proctor R.H."/>
        </authorList>
    </citation>
    <scope>NUCLEOTIDE SEQUENCE [LARGE SCALE GENOMIC DNA]</scope>
    <source>
        <strain evidence="5 6">NRRL 66333</strain>
    </source>
</reference>
<gene>
    <name evidence="5" type="ORF">FSUBG_5867</name>
</gene>
<dbReference type="Gene3D" id="1.25.40.20">
    <property type="entry name" value="Ankyrin repeat-containing domain"/>
    <property type="match status" value="2"/>
</dbReference>
<evidence type="ECO:0000313" key="6">
    <source>
        <dbReference type="Proteomes" id="UP000547976"/>
    </source>
</evidence>
<dbReference type="GeneID" id="59318727"/>
<dbReference type="PANTHER" id="PTHR10039:SF14">
    <property type="entry name" value="NACHT DOMAIN-CONTAINING PROTEIN"/>
    <property type="match status" value="1"/>
</dbReference>
<feature type="repeat" description="ANK" evidence="2">
    <location>
        <begin position="676"/>
        <end position="708"/>
    </location>
</feature>
<keyword evidence="6" id="KW-1185">Reference proteome</keyword>
<evidence type="ECO:0000259" key="3">
    <source>
        <dbReference type="Pfam" id="PF22939"/>
    </source>
</evidence>
<keyword evidence="2" id="KW-0040">ANK repeat</keyword>
<evidence type="ECO:0000313" key="5">
    <source>
        <dbReference type="EMBL" id="KAF5606681.1"/>
    </source>
</evidence>
<dbReference type="Pfam" id="PF22939">
    <property type="entry name" value="WHD_GPIID"/>
    <property type="match status" value="1"/>
</dbReference>
<dbReference type="SUPFAM" id="SSF48403">
    <property type="entry name" value="Ankyrin repeat"/>
    <property type="match status" value="1"/>
</dbReference>
<dbReference type="InterPro" id="IPR027417">
    <property type="entry name" value="P-loop_NTPase"/>
</dbReference>
<sequence>MTTERRNLDRIAGRRSQQNIHDISANNGSFVFAGDVSHVSFSQPGQITPSFEDAVKRCRDILFVSHPDADKASVANAKGKRTPGTCSWILDNPQCQAWLNKKSPLFWISGGPGMGKTVLSLFLWEQVEKLCQGTDDQFLFYFCRFQHDLYNKPVNLLRSLIYQLLNFSTDMSKVQQVLSYLDSQEKADNALTSLECLWNIFEILLSQPSLSIVYCLIDGIDECQSSDVLMGKLRDYCASPIGRNGPLRLAIIGRDVDLLGIPIHPRDATSTPESTSNNPTDAINVFDGIKINPEYDQHAHDDIAVFIRWSLEPLQGIPDFETICPQVEQTLLTRADGTFLWVGFVINKLSKKKTCLQILETIQNIPAGLNPIFGRMLHQIDPKYHSISATILKWVAITVRPLTLGELAYAIGTNIERMADRISICQPLLKLNDGRVLFIHQSVKEYLVRSYPDQDPIAEEFRIQEKECQSEIAHRCLQVLEHSFLQHTRISSRSPEYMGGEDRQPNILRVDMQPGGVRVASQLFNYADLHWMKHAKLSSEKSEHLYDPSRPFFKRSSLVRKNWAAVGHVPWPRAHMAAYFGILPWLQALVESEGTPSWYWTWRWRNWINAEYFGCIPLSHAVVGDHEQTVRFLLRHGANMRGWHPALRTAAALDRDKIVRVFLEYGAPLVHDGCKFEGSVLTSAAHNGSIAVAQLLLDHGIDINMKDFQDQTALVQAAKHGREDLVRFLFDHGAQFDITDFRLWLAKMAGIPEPGWSTGVVQTFLQRLTNVCWAGEDGGGLLCQAARFADSQIVQVCLAKGVDVNWKGPSGRTALIEALLGDRSQRATDVDGRFLTRVPYVLPRMLKLNSTTLEERKAVVIVLLNHGADPDLGGDLEDGSRRPPLVCAASRGFDWAVKELIERGVDLNARATFLRKPLLRGIPLCPPFRHVPAQHTSVGALAMFYASRGGYISTQQLLLAQDADTSLLDECGKTVLEWASNSGD</sequence>
<evidence type="ECO:0000256" key="1">
    <source>
        <dbReference type="ARBA" id="ARBA00022737"/>
    </source>
</evidence>
<dbReference type="EMBL" id="JAAOAV010000059">
    <property type="protein sequence ID" value="KAF5606681.1"/>
    <property type="molecule type" value="Genomic_DNA"/>
</dbReference>
<feature type="domain" description="Nephrocystin 3-like N-terminal" evidence="4">
    <location>
        <begin position="84"/>
        <end position="239"/>
    </location>
</feature>
<dbReference type="SMART" id="SM00248">
    <property type="entry name" value="ANK"/>
    <property type="match status" value="7"/>
</dbReference>
<dbReference type="InterPro" id="IPR002110">
    <property type="entry name" value="Ankyrin_rpt"/>
</dbReference>
<name>A0A8H5Q337_GIBSU</name>
<dbReference type="InterPro" id="IPR056884">
    <property type="entry name" value="NPHP3-like_N"/>
</dbReference>
<organism evidence="5 6">
    <name type="scientific">Gibberella subglutinans</name>
    <name type="common">Fusarium subglutinans</name>
    <dbReference type="NCBI Taxonomy" id="42677"/>
    <lineage>
        <taxon>Eukaryota</taxon>
        <taxon>Fungi</taxon>
        <taxon>Dikarya</taxon>
        <taxon>Ascomycota</taxon>
        <taxon>Pezizomycotina</taxon>
        <taxon>Sordariomycetes</taxon>
        <taxon>Hypocreomycetidae</taxon>
        <taxon>Hypocreales</taxon>
        <taxon>Nectriaceae</taxon>
        <taxon>Fusarium</taxon>
        <taxon>Fusarium fujikuroi species complex</taxon>
    </lineage>
</organism>
<evidence type="ECO:0000256" key="2">
    <source>
        <dbReference type="PROSITE-ProRule" id="PRU00023"/>
    </source>
</evidence>
<dbReference type="Gene3D" id="3.40.50.300">
    <property type="entry name" value="P-loop containing nucleotide triphosphate hydrolases"/>
    <property type="match status" value="1"/>
</dbReference>
<keyword evidence="1" id="KW-0677">Repeat</keyword>
<dbReference type="AlphaFoldDB" id="A0A8H5Q337"/>
<dbReference type="RefSeq" id="XP_036538651.1">
    <property type="nucleotide sequence ID" value="XM_036684009.1"/>
</dbReference>
<feature type="repeat" description="ANK" evidence="2">
    <location>
        <begin position="709"/>
        <end position="741"/>
    </location>
</feature>
<dbReference type="Pfam" id="PF24883">
    <property type="entry name" value="NPHP3_N"/>
    <property type="match status" value="1"/>
</dbReference>
<dbReference type="InterPro" id="IPR036770">
    <property type="entry name" value="Ankyrin_rpt-contain_sf"/>
</dbReference>
<protein>
    <submittedName>
        <fullName evidence="5">NACHT and ankyrin domain protein</fullName>
    </submittedName>
</protein>
<proteinExistence type="predicted"/>
<dbReference type="PANTHER" id="PTHR10039">
    <property type="entry name" value="AMELOGENIN"/>
    <property type="match status" value="1"/>
</dbReference>
<dbReference type="PROSITE" id="PS50088">
    <property type="entry name" value="ANK_REPEAT"/>
    <property type="match status" value="2"/>
</dbReference>
<feature type="domain" description="GPI inositol-deacylase winged helix" evidence="3">
    <location>
        <begin position="384"/>
        <end position="450"/>
    </location>
</feature>
<dbReference type="Proteomes" id="UP000547976">
    <property type="component" value="Unassembled WGS sequence"/>
</dbReference>
<dbReference type="InterPro" id="IPR054471">
    <property type="entry name" value="GPIID_WHD"/>
</dbReference>
<comment type="caution">
    <text evidence="5">The sequence shown here is derived from an EMBL/GenBank/DDBJ whole genome shotgun (WGS) entry which is preliminary data.</text>
</comment>
<evidence type="ECO:0000259" key="4">
    <source>
        <dbReference type="Pfam" id="PF24883"/>
    </source>
</evidence>
<dbReference type="PROSITE" id="PS50297">
    <property type="entry name" value="ANK_REP_REGION"/>
    <property type="match status" value="1"/>
</dbReference>
<dbReference type="Pfam" id="PF12796">
    <property type="entry name" value="Ank_2"/>
    <property type="match status" value="1"/>
</dbReference>